<evidence type="ECO:0000313" key="2">
    <source>
        <dbReference type="EMBL" id="SNT34953.1"/>
    </source>
</evidence>
<dbReference type="AlphaFoldDB" id="A0A239LYS9"/>
<dbReference type="PANTHER" id="PTHR40274">
    <property type="entry name" value="VIRGINIAMYCIN B LYASE"/>
    <property type="match status" value="1"/>
</dbReference>
<feature type="signal peptide" evidence="1">
    <location>
        <begin position="1"/>
        <end position="26"/>
    </location>
</feature>
<feature type="chain" id="PRO_5012263711" description="Streptogramin lyase" evidence="1">
    <location>
        <begin position="27"/>
        <end position="437"/>
    </location>
</feature>
<sequence>MTLRRPIQLATLATALILTGCATFQAPTESTAVIAGASFSGAMHGGQQPISGATIQLYAVGAGGYGAAATPLLTTPVTTDANGAFNISGDYSCSGVNQVYLTGSGGNPGLSAGTTNSAIVMMAALGSCSNLVANAATTFINMNEVTTVAGAWSLARFMTGPANAGTSAGNATGLANAFAAANKVVNLATGQAPGTALPAGATLPIAEIDTLANILASCVNTNGTSGACSQLFAAATPSGGAAPTDTLTAALNIAHNPGANVATLFNLSTANPPFGPTLTSAPTNWLIGIHYTGGGLSAPTAMAVDATGNIWLTNANNSVSEFAPTGAALSSSTGYTAGPLSGPSAIAIDTTGNAWVANATGNSLTRIAPLGASATNFTGGGLNQPAGIAIDASGNLWVPNKGGNSVSAFNNAGAPITTTPYTGAGISQPAGVAINVQ</sequence>
<evidence type="ECO:0000256" key="1">
    <source>
        <dbReference type="SAM" id="SignalP"/>
    </source>
</evidence>
<dbReference type="PROSITE" id="PS51257">
    <property type="entry name" value="PROKAR_LIPOPROTEIN"/>
    <property type="match status" value="1"/>
</dbReference>
<dbReference type="OrthoDB" id="123177at2"/>
<keyword evidence="1" id="KW-0732">Signal</keyword>
<dbReference type="Proteomes" id="UP000198356">
    <property type="component" value="Unassembled WGS sequence"/>
</dbReference>
<dbReference type="Gene3D" id="2.120.10.30">
    <property type="entry name" value="TolB, C-terminal domain"/>
    <property type="match status" value="1"/>
</dbReference>
<dbReference type="PANTHER" id="PTHR40274:SF3">
    <property type="entry name" value="VIRGINIAMYCIN B LYASE"/>
    <property type="match status" value="1"/>
</dbReference>
<reference evidence="2 3" key="1">
    <citation type="submission" date="2017-06" db="EMBL/GenBank/DDBJ databases">
        <authorList>
            <person name="Kim H.J."/>
            <person name="Triplett B.A."/>
        </authorList>
    </citation>
    <scope>NUCLEOTIDE SEQUENCE [LARGE SCALE GENOMIC DNA]</scope>
    <source>
        <strain evidence="2 3">DSM 18704</strain>
    </source>
</reference>
<dbReference type="RefSeq" id="WP_089409935.1">
    <property type="nucleotide sequence ID" value="NZ_FZOU01000008.1"/>
</dbReference>
<name>A0A239LYS9_9BACT</name>
<dbReference type="InterPro" id="IPR011042">
    <property type="entry name" value="6-blade_b-propeller_TolB-like"/>
</dbReference>
<protein>
    <recommendedName>
        <fullName evidence="4">Streptogramin lyase</fullName>
    </recommendedName>
</protein>
<dbReference type="InterPro" id="IPR051344">
    <property type="entry name" value="Vgb"/>
</dbReference>
<dbReference type="SUPFAM" id="SSF101898">
    <property type="entry name" value="NHL repeat"/>
    <property type="match status" value="1"/>
</dbReference>
<gene>
    <name evidence="2" type="ORF">SAMN05421770_10840</name>
</gene>
<organism evidence="2 3">
    <name type="scientific">Granulicella rosea</name>
    <dbReference type="NCBI Taxonomy" id="474952"/>
    <lineage>
        <taxon>Bacteria</taxon>
        <taxon>Pseudomonadati</taxon>
        <taxon>Acidobacteriota</taxon>
        <taxon>Terriglobia</taxon>
        <taxon>Terriglobales</taxon>
        <taxon>Acidobacteriaceae</taxon>
        <taxon>Granulicella</taxon>
    </lineage>
</organism>
<accession>A0A239LYS9</accession>
<proteinExistence type="predicted"/>
<dbReference type="EMBL" id="FZOU01000008">
    <property type="protein sequence ID" value="SNT34953.1"/>
    <property type="molecule type" value="Genomic_DNA"/>
</dbReference>
<evidence type="ECO:0000313" key="3">
    <source>
        <dbReference type="Proteomes" id="UP000198356"/>
    </source>
</evidence>
<evidence type="ECO:0008006" key="4">
    <source>
        <dbReference type="Google" id="ProtNLM"/>
    </source>
</evidence>
<keyword evidence="3" id="KW-1185">Reference proteome</keyword>